<evidence type="ECO:0000313" key="2">
    <source>
        <dbReference type="Proteomes" id="UP000007800"/>
    </source>
</evidence>
<protein>
    <submittedName>
        <fullName evidence="1">Uncharacterized protein</fullName>
    </submittedName>
</protein>
<dbReference type="Proteomes" id="UP000007800">
    <property type="component" value="Unassembled WGS sequence"/>
</dbReference>
<evidence type="ECO:0000313" key="1">
    <source>
        <dbReference type="EMBL" id="EER09044.1"/>
    </source>
</evidence>
<accession>C5L2F0</accession>
<dbReference type="EMBL" id="GG678592">
    <property type="protein sequence ID" value="EER09044.1"/>
    <property type="molecule type" value="Genomic_DNA"/>
</dbReference>
<gene>
    <name evidence="1" type="ORF">Pmar_PMAR021693</name>
</gene>
<name>C5L2F0_PERM5</name>
<keyword evidence="2" id="KW-1185">Reference proteome</keyword>
<reference evidence="1 2" key="1">
    <citation type="submission" date="2008-07" db="EMBL/GenBank/DDBJ databases">
        <authorList>
            <person name="El-Sayed N."/>
            <person name="Caler E."/>
            <person name="Inman J."/>
            <person name="Amedeo P."/>
            <person name="Hass B."/>
            <person name="Wortman J."/>
        </authorList>
    </citation>
    <scope>NUCLEOTIDE SEQUENCE [LARGE SCALE GENOMIC DNA]</scope>
    <source>
        <strain evidence="2">ATCC 50983 / TXsc</strain>
    </source>
</reference>
<dbReference type="InParanoid" id="C5L2F0"/>
<dbReference type="AlphaFoldDB" id="C5L2F0"/>
<sequence length="100" mass="11025">MVKCRSLFQSHGTLINVTGVASLIALRALKLTQRTTLRTGVDLHALFAKESLLLPVLGFIPKSVDHLCYASELYADTYGGVYHMRFVGGDMIVVFDPELI</sequence>
<dbReference type="RefSeq" id="XP_002777228.1">
    <property type="nucleotide sequence ID" value="XM_002777182.1"/>
</dbReference>
<proteinExistence type="predicted"/>
<organism evidence="2">
    <name type="scientific">Perkinsus marinus (strain ATCC 50983 / TXsc)</name>
    <dbReference type="NCBI Taxonomy" id="423536"/>
    <lineage>
        <taxon>Eukaryota</taxon>
        <taxon>Sar</taxon>
        <taxon>Alveolata</taxon>
        <taxon>Perkinsozoa</taxon>
        <taxon>Perkinsea</taxon>
        <taxon>Perkinsida</taxon>
        <taxon>Perkinsidae</taxon>
        <taxon>Perkinsus</taxon>
    </lineage>
</organism>
<dbReference type="GeneID" id="9065130"/>